<reference evidence="2" key="1">
    <citation type="submission" date="2020-10" db="EMBL/GenBank/DDBJ databases">
        <title>Sequencing the genomes of 1000 actinobacteria strains.</title>
        <authorList>
            <person name="Klenk H.-P."/>
        </authorList>
    </citation>
    <scope>NUCLEOTIDE SEQUENCE</scope>
    <source>
        <strain evidence="2">DSM 45354</strain>
    </source>
</reference>
<dbReference type="AlphaFoldDB" id="A0A927N3Y2"/>
<protein>
    <recommendedName>
        <fullName evidence="1">Pvc16 N-terminal domain-containing protein</fullName>
    </recommendedName>
</protein>
<evidence type="ECO:0000313" key="2">
    <source>
        <dbReference type="EMBL" id="MBE1611679.1"/>
    </source>
</evidence>
<proteinExistence type="predicted"/>
<dbReference type="InterPro" id="IPR025351">
    <property type="entry name" value="Pvc16_N"/>
</dbReference>
<dbReference type="Pfam" id="PF14065">
    <property type="entry name" value="Pvc16_N"/>
    <property type="match status" value="1"/>
</dbReference>
<feature type="domain" description="Pvc16 N-terminal" evidence="1">
    <location>
        <begin position="4"/>
        <end position="175"/>
    </location>
</feature>
<dbReference type="EMBL" id="JADBEM010000001">
    <property type="protein sequence ID" value="MBE1611679.1"/>
    <property type="molecule type" value="Genomic_DNA"/>
</dbReference>
<accession>A0A927N3Y2</accession>
<dbReference type="Proteomes" id="UP000638648">
    <property type="component" value="Unassembled WGS sequence"/>
</dbReference>
<dbReference type="RefSeq" id="WP_192754853.1">
    <property type="nucleotide sequence ID" value="NZ_BAABJL010000176.1"/>
</dbReference>
<gene>
    <name evidence="2" type="ORF">HEB94_008527</name>
</gene>
<comment type="caution">
    <text evidence="2">The sequence shown here is derived from an EMBL/GenBank/DDBJ whole genome shotgun (WGS) entry which is preliminary data.</text>
</comment>
<name>A0A927N3Y2_9ACTN</name>
<evidence type="ECO:0000313" key="3">
    <source>
        <dbReference type="Proteomes" id="UP000638648"/>
    </source>
</evidence>
<keyword evidence="3" id="KW-1185">Reference proteome</keyword>
<organism evidence="2 3">
    <name type="scientific">Actinopolymorpha pittospori</name>
    <dbReference type="NCBI Taxonomy" id="648752"/>
    <lineage>
        <taxon>Bacteria</taxon>
        <taxon>Bacillati</taxon>
        <taxon>Actinomycetota</taxon>
        <taxon>Actinomycetes</taxon>
        <taxon>Propionibacteriales</taxon>
        <taxon>Actinopolymorphaceae</taxon>
        <taxon>Actinopolymorpha</taxon>
    </lineage>
</organism>
<evidence type="ECO:0000259" key="1">
    <source>
        <dbReference type="Pfam" id="PF14065"/>
    </source>
</evidence>
<sequence>MISEVDSALTALVRREVLDRAQVSVVLDAPTKDWAARRSGPTVNVFLYDIREDLRRRGSGMSALFDENGRQTGRRKPPRIFRLSYLVTAWTQRPEDEHRLLAAVLGCLLGHERLPADLLPEDAPAVTLTVGLPPEEDRSFADVWTALGGELRPSLDLVVAVPMWAGPPQPTDPLVLEPLHADVGSLADPATTEHVEGARRG</sequence>